<evidence type="ECO:0000313" key="16">
    <source>
        <dbReference type="Proteomes" id="UP000503640"/>
    </source>
</evidence>
<evidence type="ECO:0000256" key="1">
    <source>
        <dbReference type="ARBA" id="ARBA00004141"/>
    </source>
</evidence>
<dbReference type="Proteomes" id="UP000503640">
    <property type="component" value="Unassembled WGS sequence"/>
</dbReference>
<name>A0A7I9VNH0_9BACT</name>
<comment type="function">
    <text evidence="11 12">Key component of the proton channel; it plays a direct role in the translocation of protons across the membrane.</text>
</comment>
<dbReference type="Gene3D" id="1.20.120.220">
    <property type="entry name" value="ATP synthase, F0 complex, subunit A"/>
    <property type="match status" value="1"/>
</dbReference>
<keyword evidence="11" id="KW-1003">Cell membrane</keyword>
<keyword evidence="4 11" id="KW-0138">CF(0)</keyword>
<protein>
    <recommendedName>
        <fullName evidence="11 12">ATP synthase subunit a</fullName>
    </recommendedName>
    <alternativeName>
        <fullName evidence="11">ATP synthase F0 sector subunit a</fullName>
    </alternativeName>
    <alternativeName>
        <fullName evidence="11">F-ATPase subunit 6</fullName>
    </alternativeName>
</protein>
<dbReference type="PANTHER" id="PTHR11410:SF0">
    <property type="entry name" value="ATP SYNTHASE SUBUNIT A"/>
    <property type="match status" value="1"/>
</dbReference>
<gene>
    <name evidence="15" type="primary">atpB2</name>
    <name evidence="11" type="synonym">atpB</name>
    <name evidence="15" type="ORF">AMYX_24100</name>
</gene>
<dbReference type="GO" id="GO:0046933">
    <property type="term" value="F:proton-transporting ATP synthase activity, rotational mechanism"/>
    <property type="evidence" value="ECO:0007669"/>
    <property type="project" value="UniProtKB-UniRule"/>
</dbReference>
<feature type="transmembrane region" description="Helical" evidence="11">
    <location>
        <begin position="282"/>
        <end position="308"/>
    </location>
</feature>
<evidence type="ECO:0000256" key="8">
    <source>
        <dbReference type="ARBA" id="ARBA00023065"/>
    </source>
</evidence>
<dbReference type="NCBIfam" id="TIGR01131">
    <property type="entry name" value="ATP_synt_6_or_A"/>
    <property type="match status" value="1"/>
</dbReference>
<feature type="transmembrane region" description="Helical" evidence="11">
    <location>
        <begin position="315"/>
        <end position="338"/>
    </location>
</feature>
<evidence type="ECO:0000256" key="10">
    <source>
        <dbReference type="ARBA" id="ARBA00023310"/>
    </source>
</evidence>
<accession>A0A7I9VNH0</accession>
<evidence type="ECO:0000256" key="11">
    <source>
        <dbReference type="HAMAP-Rule" id="MF_01393"/>
    </source>
</evidence>
<feature type="signal peptide" evidence="14">
    <location>
        <begin position="1"/>
        <end position="17"/>
    </location>
</feature>
<dbReference type="EMBL" id="BJTG01000005">
    <property type="protein sequence ID" value="GEJ57669.1"/>
    <property type="molecule type" value="Genomic_DNA"/>
</dbReference>
<feature type="chain" id="PRO_5029691294" description="ATP synthase subunit a" evidence="14">
    <location>
        <begin position="18"/>
        <end position="375"/>
    </location>
</feature>
<feature type="region of interest" description="Disordered" evidence="13">
    <location>
        <begin position="21"/>
        <end position="64"/>
    </location>
</feature>
<keyword evidence="16" id="KW-1185">Reference proteome</keyword>
<evidence type="ECO:0000256" key="9">
    <source>
        <dbReference type="ARBA" id="ARBA00023136"/>
    </source>
</evidence>
<evidence type="ECO:0000256" key="5">
    <source>
        <dbReference type="ARBA" id="ARBA00022692"/>
    </source>
</evidence>
<dbReference type="InterPro" id="IPR035908">
    <property type="entry name" value="F0_ATP_A_sf"/>
</dbReference>
<dbReference type="SUPFAM" id="SSF81336">
    <property type="entry name" value="F1F0 ATP synthase subunit A"/>
    <property type="match status" value="1"/>
</dbReference>
<dbReference type="RefSeq" id="WP_176065462.1">
    <property type="nucleotide sequence ID" value="NZ_BJTG01000005.1"/>
</dbReference>
<reference evidence="16" key="1">
    <citation type="journal article" date="2020" name="Appl. Environ. Microbiol.">
        <title>Diazotrophic Anaeromyxobacter Isolates from Soils.</title>
        <authorList>
            <person name="Masuda Y."/>
            <person name="Yamanaka H."/>
            <person name="Xu Z.X."/>
            <person name="Shiratori Y."/>
            <person name="Aono T."/>
            <person name="Amachi S."/>
            <person name="Senoo K."/>
            <person name="Itoh H."/>
        </authorList>
    </citation>
    <scope>NUCLEOTIDE SEQUENCE [LARGE SCALE GENOMIC DNA]</scope>
    <source>
        <strain evidence="16">R267</strain>
    </source>
</reference>
<feature type="compositionally biased region" description="Low complexity" evidence="13">
    <location>
        <begin position="38"/>
        <end position="59"/>
    </location>
</feature>
<dbReference type="InterPro" id="IPR045083">
    <property type="entry name" value="ATP_synth_F0_asu_bact/mt"/>
</dbReference>
<keyword evidence="9 11" id="KW-0472">Membrane</keyword>
<dbReference type="GO" id="GO:0045259">
    <property type="term" value="C:proton-transporting ATP synthase complex"/>
    <property type="evidence" value="ECO:0007669"/>
    <property type="project" value="UniProtKB-KW"/>
</dbReference>
<evidence type="ECO:0000256" key="2">
    <source>
        <dbReference type="ARBA" id="ARBA00006810"/>
    </source>
</evidence>
<evidence type="ECO:0000256" key="14">
    <source>
        <dbReference type="SAM" id="SignalP"/>
    </source>
</evidence>
<evidence type="ECO:0000256" key="6">
    <source>
        <dbReference type="ARBA" id="ARBA00022781"/>
    </source>
</evidence>
<keyword evidence="14" id="KW-0732">Signal</keyword>
<dbReference type="PANTHER" id="PTHR11410">
    <property type="entry name" value="ATP SYNTHASE SUBUNIT A"/>
    <property type="match status" value="1"/>
</dbReference>
<feature type="transmembrane region" description="Helical" evidence="11">
    <location>
        <begin position="209"/>
        <end position="228"/>
    </location>
</feature>
<feature type="compositionally biased region" description="Basic and acidic residues" evidence="13">
    <location>
        <begin position="23"/>
        <end position="33"/>
    </location>
</feature>
<evidence type="ECO:0000256" key="4">
    <source>
        <dbReference type="ARBA" id="ARBA00022547"/>
    </source>
</evidence>
<keyword evidence="7 11" id="KW-1133">Transmembrane helix</keyword>
<comment type="caution">
    <text evidence="15">The sequence shown here is derived from an EMBL/GenBank/DDBJ whole genome shotgun (WGS) entry which is preliminary data.</text>
</comment>
<dbReference type="HAMAP" id="MF_01393">
    <property type="entry name" value="ATP_synth_a_bact"/>
    <property type="match status" value="1"/>
</dbReference>
<evidence type="ECO:0000313" key="15">
    <source>
        <dbReference type="EMBL" id="GEJ57669.1"/>
    </source>
</evidence>
<sequence>MTSLFAPFALALALAQAAPEPAAHADRPGEPAEHGTVAAPEHGAPAGEHGAAGEHAAAGGHEGGHSLPEVMMHHVANGEVLELPGVCEGEFRWNCEVNLRELTGGGWLLHLGGLTVDMTPSKHVVMLWVGAIVLLLVFGTAGRRRALVPRGFYNFLELLVQFVRDIAVSNIGKRDADRFVPYLCSAFFFILVLNLLGLVPFLATATANVSVTVGLALFTFFVTQYAAIRAQGVGGYLAHLTGGVPKSLAWLWPIMIPVEFLGLFTKPFALTVRLFANMVAGHFVILALLGLIFSISIFVAPASVALALAIFMLELFVAFVQAYIFTMLSALFIGAGLVHHGNEEHGEAGEHGHAGPGMGSQDHASHADGKAPAHG</sequence>
<dbReference type="AlphaFoldDB" id="A0A7I9VNH0"/>
<feature type="region of interest" description="Disordered" evidence="13">
    <location>
        <begin position="344"/>
        <end position="375"/>
    </location>
</feature>
<keyword evidence="6 11" id="KW-0375">Hydrogen ion transport</keyword>
<dbReference type="InterPro" id="IPR000568">
    <property type="entry name" value="ATP_synth_F0_asu"/>
</dbReference>
<dbReference type="Pfam" id="PF00119">
    <property type="entry name" value="ATP-synt_A"/>
    <property type="match status" value="1"/>
</dbReference>
<feature type="transmembrane region" description="Helical" evidence="11">
    <location>
        <begin position="249"/>
        <end position="270"/>
    </location>
</feature>
<keyword evidence="10 11" id="KW-0066">ATP synthesis</keyword>
<dbReference type="CDD" id="cd00310">
    <property type="entry name" value="ATP-synt_Fo_a_6"/>
    <property type="match status" value="1"/>
</dbReference>
<dbReference type="InterPro" id="IPR023011">
    <property type="entry name" value="ATP_synth_F0_asu_AS"/>
</dbReference>
<dbReference type="PROSITE" id="PS00449">
    <property type="entry name" value="ATPASE_A"/>
    <property type="match status" value="1"/>
</dbReference>
<evidence type="ECO:0000256" key="7">
    <source>
        <dbReference type="ARBA" id="ARBA00022989"/>
    </source>
</evidence>
<feature type="compositionally biased region" description="Basic and acidic residues" evidence="13">
    <location>
        <begin position="363"/>
        <end position="375"/>
    </location>
</feature>
<feature type="transmembrane region" description="Helical" evidence="11">
    <location>
        <begin position="179"/>
        <end position="203"/>
    </location>
</feature>
<evidence type="ECO:0000256" key="3">
    <source>
        <dbReference type="ARBA" id="ARBA00022448"/>
    </source>
</evidence>
<dbReference type="PRINTS" id="PR00123">
    <property type="entry name" value="ATPASEA"/>
</dbReference>
<feature type="compositionally biased region" description="Basic and acidic residues" evidence="13">
    <location>
        <begin position="344"/>
        <end position="353"/>
    </location>
</feature>
<evidence type="ECO:0000256" key="13">
    <source>
        <dbReference type="SAM" id="MobiDB-lite"/>
    </source>
</evidence>
<comment type="subcellular location">
    <subcellularLocation>
        <location evidence="11 12">Cell membrane</location>
        <topology evidence="11 12">Multi-pass membrane protein</topology>
    </subcellularLocation>
    <subcellularLocation>
        <location evidence="1">Membrane</location>
        <topology evidence="1">Multi-pass membrane protein</topology>
    </subcellularLocation>
</comment>
<keyword evidence="3 11" id="KW-0813">Transport</keyword>
<organism evidence="15 16">
    <name type="scientific">Anaeromyxobacter diazotrophicus</name>
    <dbReference type="NCBI Taxonomy" id="2590199"/>
    <lineage>
        <taxon>Bacteria</taxon>
        <taxon>Pseudomonadati</taxon>
        <taxon>Myxococcota</taxon>
        <taxon>Myxococcia</taxon>
        <taxon>Myxococcales</taxon>
        <taxon>Cystobacterineae</taxon>
        <taxon>Anaeromyxobacteraceae</taxon>
        <taxon>Anaeromyxobacter</taxon>
    </lineage>
</organism>
<proteinExistence type="inferred from homology"/>
<evidence type="ECO:0000256" key="12">
    <source>
        <dbReference type="RuleBase" id="RU000483"/>
    </source>
</evidence>
<dbReference type="GO" id="GO:0005886">
    <property type="term" value="C:plasma membrane"/>
    <property type="evidence" value="ECO:0007669"/>
    <property type="project" value="UniProtKB-SubCell"/>
</dbReference>
<feature type="transmembrane region" description="Helical" evidence="11">
    <location>
        <begin position="124"/>
        <end position="142"/>
    </location>
</feature>
<keyword evidence="5 11" id="KW-0812">Transmembrane</keyword>
<comment type="similarity">
    <text evidence="2 11 12">Belongs to the ATPase A chain family.</text>
</comment>
<keyword evidence="8 11" id="KW-0406">Ion transport</keyword>